<dbReference type="Pfam" id="PF02706">
    <property type="entry name" value="Wzz"/>
    <property type="match status" value="1"/>
</dbReference>
<evidence type="ECO:0000256" key="2">
    <source>
        <dbReference type="ARBA" id="ARBA00006683"/>
    </source>
</evidence>
<dbReference type="Proteomes" id="UP000192660">
    <property type="component" value="Unassembled WGS sequence"/>
</dbReference>
<evidence type="ECO:0000256" key="4">
    <source>
        <dbReference type="ARBA" id="ARBA00022692"/>
    </source>
</evidence>
<dbReference type="InterPro" id="IPR003856">
    <property type="entry name" value="LPS_length_determ_N"/>
</dbReference>
<sequence length="255" mass="27712">MKLSRRIKRHMGISVSLVVLTSSMAFGIAHFVLHKSYTSTATLLVIPSHNANSLISALQLTQTYADLATSNRVWNTAAEALADHISAAALESHTKVSAITNTDLITIQATAPSAVLASEEATQVALATMNAATELTGSSELQLSSPAAIATQPSFPDMKKIELLAFLLSAMGAIFLAVLREHFDTSLQTEEDIQQWLHLPVWAMIPRLKPKWIKNHPIIFPEDMVSHQSPSISLKEARIDAKNSLSSAPERRQSP</sequence>
<keyword evidence="4 7" id="KW-0812">Transmembrane</keyword>
<dbReference type="InterPro" id="IPR050445">
    <property type="entry name" value="Bact_polysacc_biosynth/exp"/>
</dbReference>
<evidence type="ECO:0000259" key="8">
    <source>
        <dbReference type="Pfam" id="PF02706"/>
    </source>
</evidence>
<evidence type="ECO:0000256" key="7">
    <source>
        <dbReference type="SAM" id="Phobius"/>
    </source>
</evidence>
<comment type="similarity">
    <text evidence="2">Belongs to the CpsC/CapA family.</text>
</comment>
<keyword evidence="3" id="KW-1003">Cell membrane</keyword>
<dbReference type="GO" id="GO:0005886">
    <property type="term" value="C:plasma membrane"/>
    <property type="evidence" value="ECO:0007669"/>
    <property type="project" value="UniProtKB-SubCell"/>
</dbReference>
<feature type="transmembrane region" description="Helical" evidence="7">
    <location>
        <begin position="12"/>
        <end position="33"/>
    </location>
</feature>
<reference evidence="10" key="1">
    <citation type="submission" date="2017-04" db="EMBL/GenBank/DDBJ databases">
        <authorList>
            <person name="Varghese N."/>
            <person name="Submissions S."/>
        </authorList>
    </citation>
    <scope>NUCLEOTIDE SEQUENCE [LARGE SCALE GENOMIC DNA]</scope>
    <source>
        <strain evidence="10">DSM 9293</strain>
    </source>
</reference>
<dbReference type="AlphaFoldDB" id="A0A1W1WBZ7"/>
<gene>
    <name evidence="9" type="ORF">SAMN00768000_1292</name>
</gene>
<evidence type="ECO:0000313" key="10">
    <source>
        <dbReference type="Proteomes" id="UP000192660"/>
    </source>
</evidence>
<evidence type="ECO:0000256" key="3">
    <source>
        <dbReference type="ARBA" id="ARBA00022475"/>
    </source>
</evidence>
<dbReference type="STRING" id="28034.BFX07_09770"/>
<name>A0A1W1WBZ7_SULTA</name>
<keyword evidence="5 7" id="KW-1133">Transmembrane helix</keyword>
<feature type="domain" description="Polysaccharide chain length determinant N-terminal" evidence="8">
    <location>
        <begin position="2"/>
        <end position="76"/>
    </location>
</feature>
<dbReference type="PANTHER" id="PTHR32309:SF31">
    <property type="entry name" value="CAPSULAR EXOPOLYSACCHARIDE FAMILY"/>
    <property type="match status" value="1"/>
</dbReference>
<dbReference type="EMBL" id="FWWY01000001">
    <property type="protein sequence ID" value="SMC03816.1"/>
    <property type="molecule type" value="Genomic_DNA"/>
</dbReference>
<keyword evidence="6 7" id="KW-0472">Membrane</keyword>
<protein>
    <submittedName>
        <fullName evidence="9">Capsular polysaccharide biosynthesis protein</fullName>
    </submittedName>
</protein>
<keyword evidence="10" id="KW-1185">Reference proteome</keyword>
<evidence type="ECO:0000256" key="6">
    <source>
        <dbReference type="ARBA" id="ARBA00023136"/>
    </source>
</evidence>
<organism evidence="9 10">
    <name type="scientific">Sulfobacillus thermosulfidooxidans (strain DSM 9293 / VKM B-1269 / AT-1)</name>
    <dbReference type="NCBI Taxonomy" id="929705"/>
    <lineage>
        <taxon>Bacteria</taxon>
        <taxon>Bacillati</taxon>
        <taxon>Bacillota</taxon>
        <taxon>Clostridia</taxon>
        <taxon>Eubacteriales</taxon>
        <taxon>Clostridiales Family XVII. Incertae Sedis</taxon>
        <taxon>Sulfobacillus</taxon>
    </lineage>
</organism>
<comment type="subcellular location">
    <subcellularLocation>
        <location evidence="1">Cell membrane</location>
        <topology evidence="1">Multi-pass membrane protein</topology>
    </subcellularLocation>
</comment>
<accession>A0A1W1WBZ7</accession>
<evidence type="ECO:0000256" key="1">
    <source>
        <dbReference type="ARBA" id="ARBA00004651"/>
    </source>
</evidence>
<dbReference type="RefSeq" id="WP_084661053.1">
    <property type="nucleotide sequence ID" value="NZ_FWWY01000001.1"/>
</dbReference>
<evidence type="ECO:0000313" key="9">
    <source>
        <dbReference type="EMBL" id="SMC03816.1"/>
    </source>
</evidence>
<feature type="transmembrane region" description="Helical" evidence="7">
    <location>
        <begin position="161"/>
        <end position="179"/>
    </location>
</feature>
<dbReference type="PANTHER" id="PTHR32309">
    <property type="entry name" value="TYROSINE-PROTEIN KINASE"/>
    <property type="match status" value="1"/>
</dbReference>
<evidence type="ECO:0000256" key="5">
    <source>
        <dbReference type="ARBA" id="ARBA00022989"/>
    </source>
</evidence>
<proteinExistence type="inferred from homology"/>
<dbReference type="OrthoDB" id="2360475at2"/>